<feature type="transmembrane region" description="Helical" evidence="2">
    <location>
        <begin position="331"/>
        <end position="355"/>
    </location>
</feature>
<reference evidence="4" key="1">
    <citation type="submission" date="2021-02" db="EMBL/GenBank/DDBJ databases">
        <authorList>
            <person name="Nowell W R."/>
        </authorList>
    </citation>
    <scope>NUCLEOTIDE SEQUENCE</scope>
</reference>
<evidence type="ECO:0000259" key="3">
    <source>
        <dbReference type="PROSITE" id="PS50948"/>
    </source>
</evidence>
<organism evidence="4 5">
    <name type="scientific">Adineta steineri</name>
    <dbReference type="NCBI Taxonomy" id="433720"/>
    <lineage>
        <taxon>Eukaryota</taxon>
        <taxon>Metazoa</taxon>
        <taxon>Spiralia</taxon>
        <taxon>Gnathifera</taxon>
        <taxon>Rotifera</taxon>
        <taxon>Eurotatoria</taxon>
        <taxon>Bdelloidea</taxon>
        <taxon>Adinetida</taxon>
        <taxon>Adinetidae</taxon>
        <taxon>Adineta</taxon>
    </lineage>
</organism>
<feature type="compositionally biased region" description="Basic and acidic residues" evidence="1">
    <location>
        <begin position="400"/>
        <end position="414"/>
    </location>
</feature>
<dbReference type="Proteomes" id="UP000663891">
    <property type="component" value="Unassembled WGS sequence"/>
</dbReference>
<dbReference type="InterPro" id="IPR003609">
    <property type="entry name" value="Pan_app"/>
</dbReference>
<feature type="region of interest" description="Disordered" evidence="1">
    <location>
        <begin position="390"/>
        <end position="414"/>
    </location>
</feature>
<sequence length="414" mass="45540">MLCAFACNQQPSCHAFDYDSASERCRLFEGDLTTGSIVSSTSATSIVGIIELFPSLFVKTHNQSCETCQDSRYEICSPTTNTCQCRSNSFWDGSICALQLFTNDTCSQIDSCRKDQNLTCVTDSLALPSTCPVSISGNQTLASFTGLATNIYNNCTLTFTAISSPRTTLVFAVSSNTNNGWFLDNVSVRELGGSNDTELVTNGDFSGNLTGWTLLCSMDCAASTLGRSLVTLTGCPSGSIAPCYYAECKATYVYLMQSLATTIGTIYNLSFSIAPAICKSMIIYNEKPCPANVIPPSYFAPQRPLLIKQIIPLVINSTIQSIYKQDNETSIHLIIIILIPLLIIIITILLSIFVYRKFFVKQSLRTSSIPSISSNINTNQRNNCEHERNAKPYQISRLPSPHEDSLYKERQRHI</sequence>
<protein>
    <recommendedName>
        <fullName evidence="3">Apple domain-containing protein</fullName>
    </recommendedName>
</protein>
<proteinExistence type="predicted"/>
<evidence type="ECO:0000256" key="1">
    <source>
        <dbReference type="SAM" id="MobiDB-lite"/>
    </source>
</evidence>
<dbReference type="AlphaFoldDB" id="A0A815JNL4"/>
<dbReference type="EMBL" id="CAJNON010000791">
    <property type="protein sequence ID" value="CAF1378997.1"/>
    <property type="molecule type" value="Genomic_DNA"/>
</dbReference>
<evidence type="ECO:0000313" key="5">
    <source>
        <dbReference type="Proteomes" id="UP000663891"/>
    </source>
</evidence>
<comment type="caution">
    <text evidence="4">The sequence shown here is derived from an EMBL/GenBank/DDBJ whole genome shotgun (WGS) entry which is preliminary data.</text>
</comment>
<feature type="domain" description="Apple" evidence="3">
    <location>
        <begin position="1"/>
        <end position="51"/>
    </location>
</feature>
<dbReference type="Gene3D" id="2.60.120.260">
    <property type="entry name" value="Galactose-binding domain-like"/>
    <property type="match status" value="1"/>
</dbReference>
<evidence type="ECO:0000313" key="4">
    <source>
        <dbReference type="EMBL" id="CAF1378997.1"/>
    </source>
</evidence>
<dbReference type="Pfam" id="PF00024">
    <property type="entry name" value="PAN_1"/>
    <property type="match status" value="1"/>
</dbReference>
<gene>
    <name evidence="4" type="ORF">VCS650_LOCUS35293</name>
</gene>
<evidence type="ECO:0000256" key="2">
    <source>
        <dbReference type="SAM" id="Phobius"/>
    </source>
</evidence>
<accession>A0A815JNL4</accession>
<dbReference type="Gene3D" id="3.50.4.10">
    <property type="entry name" value="Hepatocyte Growth Factor"/>
    <property type="match status" value="1"/>
</dbReference>
<keyword evidence="2" id="KW-0472">Membrane</keyword>
<keyword evidence="2" id="KW-0812">Transmembrane</keyword>
<keyword evidence="2" id="KW-1133">Transmembrane helix</keyword>
<dbReference type="PROSITE" id="PS50948">
    <property type="entry name" value="PAN"/>
    <property type="match status" value="1"/>
</dbReference>
<name>A0A815JNL4_9BILA</name>